<protein>
    <recommendedName>
        <fullName evidence="4">DNA helicase DnaB-like N-terminal domain-containing protein</fullName>
    </recommendedName>
</protein>
<dbReference type="Gene3D" id="3.40.50.300">
    <property type="entry name" value="P-loop containing nucleotide triphosphate hydrolases"/>
    <property type="match status" value="1"/>
</dbReference>
<evidence type="ECO:0000313" key="5">
    <source>
        <dbReference type="EMBL" id="QSR25543.1"/>
    </source>
</evidence>
<dbReference type="SUPFAM" id="SSF52540">
    <property type="entry name" value="P-loop containing nucleoside triphosphate hydrolases"/>
    <property type="match status" value="1"/>
</dbReference>
<dbReference type="Pfam" id="PF13481">
    <property type="entry name" value="AAA_25"/>
    <property type="match status" value="1"/>
</dbReference>
<dbReference type="SUPFAM" id="SSF48024">
    <property type="entry name" value="N-terminal domain of DnaB helicase"/>
    <property type="match status" value="1"/>
</dbReference>
<dbReference type="EMBL" id="CP022295">
    <property type="protein sequence ID" value="QSR25543.1"/>
    <property type="molecule type" value="Genomic_DNA"/>
</dbReference>
<dbReference type="Pfam" id="PF00772">
    <property type="entry name" value="DnaB"/>
    <property type="match status" value="1"/>
</dbReference>
<dbReference type="Proteomes" id="UP000662818">
    <property type="component" value="Chromosome"/>
</dbReference>
<sequence>MAQRRTVGRRTRQRPTNPTRQRRPPPVAAAPAQGVLRPMSDHEFDFTDETFAVRANDPDAERALLAACIESKTARVEARKHITGRDFFEPVNEAIWEAMSRLDRHGKDVGLVSVKSVLAGDKTAVRVLIELVGGVGIPDHAGTYAEIIRGWATRRRIESAARQALQRALSPDVNPVGLAASVASSFAAIRDNGTTEDDFTACTLAELLAEDDDEPEWLIPGLLERRDRFMLTGEEGLGKSHLLRQFAIHAAAGLHPFDSGTPIPAIRTLIVDCENTWSQVRRKARPMAEWAARFGQDPTERMMVDCTSRMDITRDKDLARIHQLLDVWAPDLVVIGPLYRLVPRALQTDDDTAPVLAALDTIRDRGCALLMEAHAGHAIGKGGTRDLRPRGSSSLLGWPEFGFGMKSIGAEGYADLVHWRGAREQRQWPQRFRRGDGFRWVPHDDVYDYGGHVA</sequence>
<keyword evidence="2" id="KW-0238">DNA-binding</keyword>
<evidence type="ECO:0000259" key="4">
    <source>
        <dbReference type="Pfam" id="PF00772"/>
    </source>
</evidence>
<keyword evidence="1" id="KW-0235">DNA replication</keyword>
<dbReference type="InterPro" id="IPR016136">
    <property type="entry name" value="DNA_helicase_N/primase_C"/>
</dbReference>
<name>A0ABX7PI76_9ACTN</name>
<dbReference type="InterPro" id="IPR007693">
    <property type="entry name" value="DNA_helicase_DnaB-like_N"/>
</dbReference>
<reference evidence="5 6" key="1">
    <citation type="submission" date="2017-06" db="EMBL/GenBank/DDBJ databases">
        <title>Complete Genome Sequence of the Soil Carbazole-Degrading Bacterium Nocardioides aromaticivorans IC177.</title>
        <authorList>
            <person name="Vejarano F."/>
            <person name="Suzuki-Minakuchi C."/>
            <person name="Ohtsubo Y."/>
            <person name="Tsuda M."/>
            <person name="Okada K."/>
            <person name="Nojiri H."/>
        </authorList>
    </citation>
    <scope>NUCLEOTIDE SEQUENCE [LARGE SCALE GENOMIC DNA]</scope>
    <source>
        <strain evidence="5 6">IC177</strain>
    </source>
</reference>
<proteinExistence type="predicted"/>
<evidence type="ECO:0000256" key="1">
    <source>
        <dbReference type="ARBA" id="ARBA00022705"/>
    </source>
</evidence>
<accession>A0ABX7PI76</accession>
<feature type="region of interest" description="Disordered" evidence="3">
    <location>
        <begin position="1"/>
        <end position="33"/>
    </location>
</feature>
<keyword evidence="6" id="KW-1185">Reference proteome</keyword>
<evidence type="ECO:0000313" key="6">
    <source>
        <dbReference type="Proteomes" id="UP000662818"/>
    </source>
</evidence>
<evidence type="ECO:0000256" key="2">
    <source>
        <dbReference type="ARBA" id="ARBA00023125"/>
    </source>
</evidence>
<gene>
    <name evidence="5" type="ORF">CFH99_07895</name>
</gene>
<feature type="compositionally biased region" description="Basic residues" evidence="3">
    <location>
        <begin position="1"/>
        <end position="13"/>
    </location>
</feature>
<evidence type="ECO:0000256" key="3">
    <source>
        <dbReference type="SAM" id="MobiDB-lite"/>
    </source>
</evidence>
<dbReference type="Gene3D" id="1.10.860.10">
    <property type="entry name" value="DNAb Helicase, Chain A"/>
    <property type="match status" value="1"/>
</dbReference>
<dbReference type="InterPro" id="IPR036185">
    <property type="entry name" value="DNA_heli_DnaB-like_N_sf"/>
</dbReference>
<organism evidence="5 6">
    <name type="scientific">Nocardioides aromaticivorans</name>
    <dbReference type="NCBI Taxonomy" id="200618"/>
    <lineage>
        <taxon>Bacteria</taxon>
        <taxon>Bacillati</taxon>
        <taxon>Actinomycetota</taxon>
        <taxon>Actinomycetes</taxon>
        <taxon>Propionibacteriales</taxon>
        <taxon>Nocardioidaceae</taxon>
        <taxon>Nocardioides</taxon>
    </lineage>
</organism>
<dbReference type="InterPro" id="IPR027417">
    <property type="entry name" value="P-loop_NTPase"/>
</dbReference>
<feature type="domain" description="DNA helicase DnaB-like N-terminal" evidence="4">
    <location>
        <begin position="56"/>
        <end position="149"/>
    </location>
</feature>